<evidence type="ECO:0000313" key="1">
    <source>
        <dbReference type="EMBL" id="NIK89301.1"/>
    </source>
</evidence>
<dbReference type="RefSeq" id="WP_167083404.1">
    <property type="nucleotide sequence ID" value="NZ_BAAADC010000001.1"/>
</dbReference>
<evidence type="ECO:0000313" key="2">
    <source>
        <dbReference type="Proteomes" id="UP000570514"/>
    </source>
</evidence>
<sequence>MKKYQKPQAFAVETKDQRFAGTFEVLVPVPDRVKPHRVAGQFPTMQAAEGWMHSDEGQEAIAALFEKTKGR</sequence>
<reference evidence="1 2" key="1">
    <citation type="submission" date="2020-03" db="EMBL/GenBank/DDBJ databases">
        <title>Genomic Encyclopedia of Type Strains, Phase IV (KMG-IV): sequencing the most valuable type-strain genomes for metagenomic binning, comparative biology and taxonomic classification.</title>
        <authorList>
            <person name="Goeker M."/>
        </authorList>
    </citation>
    <scope>NUCLEOTIDE SEQUENCE [LARGE SCALE GENOMIC DNA]</scope>
    <source>
        <strain evidence="1 2">DSM 19867</strain>
    </source>
</reference>
<gene>
    <name evidence="1" type="ORF">FHS83_002619</name>
</gene>
<protein>
    <submittedName>
        <fullName evidence="1">Uncharacterized protein</fullName>
    </submittedName>
</protein>
<organism evidence="1 2">
    <name type="scientific">Rhizomicrobium palustre</name>
    <dbReference type="NCBI Taxonomy" id="189966"/>
    <lineage>
        <taxon>Bacteria</taxon>
        <taxon>Pseudomonadati</taxon>
        <taxon>Pseudomonadota</taxon>
        <taxon>Alphaproteobacteria</taxon>
        <taxon>Micropepsales</taxon>
        <taxon>Micropepsaceae</taxon>
        <taxon>Rhizomicrobium</taxon>
    </lineage>
</organism>
<accession>A0A846N1W8</accession>
<dbReference type="AlphaFoldDB" id="A0A846N1W8"/>
<dbReference type="EMBL" id="JAASRM010000001">
    <property type="protein sequence ID" value="NIK89301.1"/>
    <property type="molecule type" value="Genomic_DNA"/>
</dbReference>
<keyword evidence="2" id="KW-1185">Reference proteome</keyword>
<name>A0A846N1W8_9PROT</name>
<proteinExistence type="predicted"/>
<comment type="caution">
    <text evidence="1">The sequence shown here is derived from an EMBL/GenBank/DDBJ whole genome shotgun (WGS) entry which is preliminary data.</text>
</comment>
<dbReference type="Proteomes" id="UP000570514">
    <property type="component" value="Unassembled WGS sequence"/>
</dbReference>